<evidence type="ECO:0000313" key="10">
    <source>
        <dbReference type="RefSeq" id="XP_015272767.1"/>
    </source>
</evidence>
<dbReference type="Pfam" id="PF04819">
    <property type="entry name" value="DUF716"/>
    <property type="match status" value="1"/>
</dbReference>
<dbReference type="GeneID" id="107115537"/>
<evidence type="ECO:0000256" key="7">
    <source>
        <dbReference type="SAM" id="Phobius"/>
    </source>
</evidence>
<feature type="transmembrane region" description="Helical" evidence="7">
    <location>
        <begin position="46"/>
        <end position="67"/>
    </location>
</feature>
<proteinExistence type="inferred from homology"/>
<dbReference type="Proteomes" id="UP000694871">
    <property type="component" value="Unplaced"/>
</dbReference>
<evidence type="ECO:0000256" key="6">
    <source>
        <dbReference type="ARBA" id="ARBA00039264"/>
    </source>
</evidence>
<evidence type="ECO:0000256" key="5">
    <source>
        <dbReference type="ARBA" id="ARBA00023136"/>
    </source>
</evidence>
<dbReference type="InterPro" id="IPR042127">
    <property type="entry name" value="TMEM45"/>
</dbReference>
<dbReference type="PANTHER" id="PTHR16007">
    <property type="entry name" value="EPIDIDYMAL MEMBRANE PROTEIN E9-RELATED"/>
    <property type="match status" value="1"/>
</dbReference>
<dbReference type="InterPro" id="IPR006904">
    <property type="entry name" value="DUF716"/>
</dbReference>
<evidence type="ECO:0000256" key="3">
    <source>
        <dbReference type="ARBA" id="ARBA00022692"/>
    </source>
</evidence>
<feature type="transmembrane region" description="Helical" evidence="7">
    <location>
        <begin position="87"/>
        <end position="107"/>
    </location>
</feature>
<keyword evidence="8" id="KW-1185">Reference proteome</keyword>
<keyword evidence="4 7" id="KW-1133">Transmembrane helix</keyword>
<evidence type="ECO:0000256" key="4">
    <source>
        <dbReference type="ARBA" id="ARBA00022989"/>
    </source>
</evidence>
<comment type="subcellular location">
    <subcellularLocation>
        <location evidence="1">Membrane</location>
        <topology evidence="1">Multi-pass membrane protein</topology>
    </subcellularLocation>
</comment>
<sequence>MMSVEGHDFAGAIFIIWAMWWAVINAMKLFSQKPTTYPPKLLRPQLVENVVCIILALTGLLFQQFAQGGPGLHLYDEKNHQWVDLKSWHHSTVFLFFLVSSIVGALTHCPLRLPLGLDRLLLSVAMFNEGMLINSHRTAPMGTLQDRHIHSILLIPIFSAAICLLLEVHFRDYPILVLLRISMFLTQGTWFCQIRFLSRSPWGTPIWDPNDPGTAMFLTLCFSWHYLVNIFLLSIIYGTVYCFLNRKRKNKGTNFETEPLKQDCGAYTLLPNECSED</sequence>
<evidence type="ECO:0000313" key="9">
    <source>
        <dbReference type="RefSeq" id="XP_015272759.1"/>
    </source>
</evidence>
<dbReference type="RefSeq" id="XP_015272767.1">
    <property type="nucleotide sequence ID" value="XM_015417281.1"/>
</dbReference>
<name>A0ABM1KGD0_GEKJA</name>
<evidence type="ECO:0000256" key="1">
    <source>
        <dbReference type="ARBA" id="ARBA00004141"/>
    </source>
</evidence>
<feature type="transmembrane region" description="Helical" evidence="7">
    <location>
        <begin position="6"/>
        <end position="26"/>
    </location>
</feature>
<evidence type="ECO:0000256" key="2">
    <source>
        <dbReference type="ARBA" id="ARBA00006948"/>
    </source>
</evidence>
<feature type="transmembrane region" description="Helical" evidence="7">
    <location>
        <begin position="148"/>
        <end position="168"/>
    </location>
</feature>
<organism evidence="8 10">
    <name type="scientific">Gekko japonicus</name>
    <name type="common">Schlegel's Japanese gecko</name>
    <dbReference type="NCBI Taxonomy" id="146911"/>
    <lineage>
        <taxon>Eukaryota</taxon>
        <taxon>Metazoa</taxon>
        <taxon>Chordata</taxon>
        <taxon>Craniata</taxon>
        <taxon>Vertebrata</taxon>
        <taxon>Euteleostomi</taxon>
        <taxon>Lepidosauria</taxon>
        <taxon>Squamata</taxon>
        <taxon>Bifurcata</taxon>
        <taxon>Gekkota</taxon>
        <taxon>Gekkonidae</taxon>
        <taxon>Gekkoninae</taxon>
        <taxon>Gekko</taxon>
    </lineage>
</organism>
<evidence type="ECO:0000313" key="8">
    <source>
        <dbReference type="Proteomes" id="UP000694871"/>
    </source>
</evidence>
<feature type="transmembrane region" description="Helical" evidence="7">
    <location>
        <begin position="216"/>
        <end position="244"/>
    </location>
</feature>
<dbReference type="RefSeq" id="XP_015272759.1">
    <property type="nucleotide sequence ID" value="XM_015417273.1"/>
</dbReference>
<keyword evidence="5 7" id="KW-0472">Membrane</keyword>
<comment type="similarity">
    <text evidence="2">Belongs to the TMEM45 family.</text>
</comment>
<protein>
    <recommendedName>
        <fullName evidence="6">Transmembrane protein 45B</fullName>
    </recommendedName>
</protein>
<accession>A0ABM1KGD0</accession>
<dbReference type="PANTHER" id="PTHR16007:SF59">
    <property type="entry name" value="TRANSMEMBRANE PROTEIN 45B"/>
    <property type="match status" value="1"/>
</dbReference>
<reference evidence="9 10" key="1">
    <citation type="submission" date="2025-05" db="UniProtKB">
        <authorList>
            <consortium name="RefSeq"/>
        </authorList>
    </citation>
    <scope>IDENTIFICATION</scope>
</reference>
<keyword evidence="3 7" id="KW-0812">Transmembrane</keyword>
<gene>
    <name evidence="9 10" type="primary">LOC107115537</name>
</gene>